<organism evidence="2 3">
    <name type="scientific">Streptomyces varsoviensis</name>
    <dbReference type="NCBI Taxonomy" id="67373"/>
    <lineage>
        <taxon>Bacteria</taxon>
        <taxon>Bacillati</taxon>
        <taxon>Actinomycetota</taxon>
        <taxon>Actinomycetes</taxon>
        <taxon>Kitasatosporales</taxon>
        <taxon>Streptomycetaceae</taxon>
        <taxon>Streptomyces</taxon>
    </lineage>
</organism>
<evidence type="ECO:0000313" key="2">
    <source>
        <dbReference type="EMBL" id="KOG89736.1"/>
    </source>
</evidence>
<sequence length="92" mass="9872">AAGPAIASPAGDGHAPYKGRVIAKTGLLVRTGPSTHYRVVGKHGYGKIVHIVCKVNGQNIRGNPRWYLLSDGSYGWSSARYIRNIGRAPAWC</sequence>
<dbReference type="InterPro" id="IPR003646">
    <property type="entry name" value="SH3-like_bac-type"/>
</dbReference>
<feature type="domain" description="SH3b" evidence="1">
    <location>
        <begin position="27"/>
        <end position="82"/>
    </location>
</feature>
<evidence type="ECO:0000259" key="1">
    <source>
        <dbReference type="Pfam" id="PF08239"/>
    </source>
</evidence>
<dbReference type="Gene3D" id="2.30.30.40">
    <property type="entry name" value="SH3 Domains"/>
    <property type="match status" value="1"/>
</dbReference>
<keyword evidence="3" id="KW-1185">Reference proteome</keyword>
<name>A0ABR5J8P3_9ACTN</name>
<evidence type="ECO:0000313" key="3">
    <source>
        <dbReference type="Proteomes" id="UP000037020"/>
    </source>
</evidence>
<proteinExistence type="predicted"/>
<dbReference type="EMBL" id="LGUT01001060">
    <property type="protein sequence ID" value="KOG89736.1"/>
    <property type="molecule type" value="Genomic_DNA"/>
</dbReference>
<gene>
    <name evidence="2" type="ORF">ADK38_12620</name>
</gene>
<dbReference type="Pfam" id="PF08239">
    <property type="entry name" value="SH3_3"/>
    <property type="match status" value="1"/>
</dbReference>
<protein>
    <recommendedName>
        <fullName evidence="1">SH3b domain-containing protein</fullName>
    </recommendedName>
</protein>
<dbReference type="Proteomes" id="UP000037020">
    <property type="component" value="Unassembled WGS sequence"/>
</dbReference>
<accession>A0ABR5J8P3</accession>
<feature type="non-terminal residue" evidence="2">
    <location>
        <position position="1"/>
    </location>
</feature>
<comment type="caution">
    <text evidence="2">The sequence shown here is derived from an EMBL/GenBank/DDBJ whole genome shotgun (WGS) entry which is preliminary data.</text>
</comment>
<reference evidence="2 3" key="1">
    <citation type="submission" date="2015-07" db="EMBL/GenBank/DDBJ databases">
        <authorList>
            <person name="Ju K.-S."/>
            <person name="Doroghazi J.R."/>
            <person name="Metcalf W.W."/>
        </authorList>
    </citation>
    <scope>NUCLEOTIDE SEQUENCE [LARGE SCALE GENOMIC DNA]</scope>
    <source>
        <strain evidence="2 3">NRRL B-3589</strain>
    </source>
</reference>